<proteinExistence type="predicted"/>
<accession>A0A8H3DA71</accession>
<evidence type="ECO:0000256" key="1">
    <source>
        <dbReference type="ARBA" id="ARBA00004141"/>
    </source>
</evidence>
<feature type="transmembrane region" description="Helical" evidence="6">
    <location>
        <begin position="315"/>
        <end position="333"/>
    </location>
</feature>
<feature type="transmembrane region" description="Helical" evidence="6">
    <location>
        <begin position="52"/>
        <end position="75"/>
    </location>
</feature>
<name>A0A8H3DA71_9AGAM</name>
<feature type="transmembrane region" description="Helical" evidence="6">
    <location>
        <begin position="225"/>
        <end position="249"/>
    </location>
</feature>
<feature type="compositionally biased region" description="Basic and acidic residues" evidence="5">
    <location>
        <begin position="437"/>
        <end position="453"/>
    </location>
</feature>
<organism evidence="7 8">
    <name type="scientific">Rhizoctonia solani</name>
    <dbReference type="NCBI Taxonomy" id="456999"/>
    <lineage>
        <taxon>Eukaryota</taxon>
        <taxon>Fungi</taxon>
        <taxon>Dikarya</taxon>
        <taxon>Basidiomycota</taxon>
        <taxon>Agaricomycotina</taxon>
        <taxon>Agaricomycetes</taxon>
        <taxon>Cantharellales</taxon>
        <taxon>Ceratobasidiaceae</taxon>
        <taxon>Rhizoctonia</taxon>
    </lineage>
</organism>
<feature type="transmembrane region" description="Helical" evidence="6">
    <location>
        <begin position="261"/>
        <end position="282"/>
    </location>
</feature>
<dbReference type="AlphaFoldDB" id="A0A8H3DA71"/>
<feature type="compositionally biased region" description="Basic and acidic residues" evidence="5">
    <location>
        <begin position="462"/>
        <end position="475"/>
    </location>
</feature>
<keyword evidence="4 6" id="KW-0472">Membrane</keyword>
<comment type="subcellular location">
    <subcellularLocation>
        <location evidence="1">Membrane</location>
        <topology evidence="1">Multi-pass membrane protein</topology>
    </subcellularLocation>
</comment>
<evidence type="ECO:0000256" key="2">
    <source>
        <dbReference type="ARBA" id="ARBA00022692"/>
    </source>
</evidence>
<dbReference type="EMBL" id="CAJMXA010003863">
    <property type="protein sequence ID" value="CAE6517939.1"/>
    <property type="molecule type" value="Genomic_DNA"/>
</dbReference>
<keyword evidence="3 6" id="KW-1133">Transmembrane helix</keyword>
<evidence type="ECO:0008006" key="9">
    <source>
        <dbReference type="Google" id="ProtNLM"/>
    </source>
</evidence>
<sequence length="495" mass="55014">MSGDEPISSAHVAQQHKQYVIGLLLLLIVVLEWTGSNFLTQNLFEDGYNKPFFVTYMNTASFSLYLVPALIKYILWDGNSIKHGPARQGYQALVDDDESQIDDECSPDSRPSDYMEHSPLTVSETAKLASIFCVFWFAANWTVNASLGFTSVTSNTILSSMSGFFTLLIGRAFRVETLNLSKLGAVAVSFTGRDFLALGSALFYALYVVLLKVRIGDESRINMQLFFGFVGVFNILGFWPIGVLLHYTRVEVFEPPSSKKALYAVLLNMFITLSSDFIYVLAMFKTTPLVVTVGLSLTIPLAVGGDLFLGTSTSAQALVGAALVLVAFVVIGLEDREEAPHVNRSLHIDADRGRSTERLDGLRQVPLRNRSEDDESLRKSVEAIFASRREQARRARRESARTESSGARVTGNQEGEGTNGRPNPLERGRSRTRSGTFRRERVSGSLRRSEERRTRSRTGRKSSSERDDGSRRDFRAQGWDYDQAVLSSSEESAEV</sequence>
<evidence type="ECO:0000256" key="6">
    <source>
        <dbReference type="SAM" id="Phobius"/>
    </source>
</evidence>
<dbReference type="PANTHER" id="PTHR23051:SF0">
    <property type="entry name" value="SOLUTE CARRIER FAMILY 35 MEMBER F5"/>
    <property type="match status" value="1"/>
</dbReference>
<dbReference type="OrthoDB" id="5951731at2759"/>
<comment type="caution">
    <text evidence="7">The sequence shown here is derived from an EMBL/GenBank/DDBJ whole genome shotgun (WGS) entry which is preliminary data.</text>
</comment>
<evidence type="ECO:0000256" key="5">
    <source>
        <dbReference type="SAM" id="MobiDB-lite"/>
    </source>
</evidence>
<evidence type="ECO:0000313" key="8">
    <source>
        <dbReference type="Proteomes" id="UP000663853"/>
    </source>
</evidence>
<gene>
    <name evidence="7" type="ORF">RDB_LOCUS140484</name>
</gene>
<feature type="transmembrane region" description="Helical" evidence="6">
    <location>
        <begin position="20"/>
        <end position="40"/>
    </location>
</feature>
<reference evidence="7" key="1">
    <citation type="submission" date="2021-01" db="EMBL/GenBank/DDBJ databases">
        <authorList>
            <person name="Kaushik A."/>
        </authorList>
    </citation>
    <scope>NUCLEOTIDE SEQUENCE</scope>
    <source>
        <strain evidence="7">AG6-10EEA</strain>
    </source>
</reference>
<evidence type="ECO:0000256" key="3">
    <source>
        <dbReference type="ARBA" id="ARBA00022989"/>
    </source>
</evidence>
<feature type="transmembrane region" description="Helical" evidence="6">
    <location>
        <begin position="195"/>
        <end position="213"/>
    </location>
</feature>
<dbReference type="GO" id="GO:0000329">
    <property type="term" value="C:fungal-type vacuole membrane"/>
    <property type="evidence" value="ECO:0007669"/>
    <property type="project" value="TreeGrafter"/>
</dbReference>
<evidence type="ECO:0000313" key="7">
    <source>
        <dbReference type="EMBL" id="CAE6517939.1"/>
    </source>
</evidence>
<feature type="compositionally biased region" description="Basic and acidic residues" evidence="5">
    <location>
        <begin position="376"/>
        <end position="401"/>
    </location>
</feature>
<evidence type="ECO:0000256" key="4">
    <source>
        <dbReference type="ARBA" id="ARBA00023136"/>
    </source>
</evidence>
<feature type="region of interest" description="Disordered" evidence="5">
    <location>
        <begin position="357"/>
        <end position="495"/>
    </location>
</feature>
<dbReference type="PANTHER" id="PTHR23051">
    <property type="entry name" value="SOLUTE CARRIER FAMILY 35, MEMBER F5"/>
    <property type="match status" value="1"/>
</dbReference>
<feature type="transmembrane region" description="Helical" evidence="6">
    <location>
        <begin position="289"/>
        <end position="309"/>
    </location>
</feature>
<feature type="transmembrane region" description="Helical" evidence="6">
    <location>
        <begin position="156"/>
        <end position="175"/>
    </location>
</feature>
<dbReference type="Proteomes" id="UP000663853">
    <property type="component" value="Unassembled WGS sequence"/>
</dbReference>
<keyword evidence="2 6" id="KW-0812">Transmembrane</keyword>
<protein>
    <recommendedName>
        <fullName evidence="9">EamA domain-containing protein</fullName>
    </recommendedName>
</protein>